<dbReference type="SMART" id="SM00382">
    <property type="entry name" value="AAA"/>
    <property type="match status" value="1"/>
</dbReference>
<name>A0A7D9D6N8_PARCT</name>
<dbReference type="Gene3D" id="3.40.50.300">
    <property type="entry name" value="P-loop containing nucleotide triphosphate hydrolases"/>
    <property type="match status" value="2"/>
</dbReference>
<keyword evidence="4" id="KW-0378">Hydrolase</keyword>
<dbReference type="PROSITE" id="PS51194">
    <property type="entry name" value="HELICASE_CTER"/>
    <property type="match status" value="1"/>
</dbReference>
<dbReference type="Pfam" id="PF04408">
    <property type="entry name" value="WHD_HA2"/>
    <property type="match status" value="1"/>
</dbReference>
<dbReference type="GO" id="GO:0005524">
    <property type="term" value="F:ATP binding"/>
    <property type="evidence" value="ECO:0007669"/>
    <property type="project" value="UniProtKB-KW"/>
</dbReference>
<dbReference type="SMART" id="SM00487">
    <property type="entry name" value="DEXDc"/>
    <property type="match status" value="1"/>
</dbReference>
<evidence type="ECO:0000256" key="5">
    <source>
        <dbReference type="ARBA" id="ARBA00022806"/>
    </source>
</evidence>
<dbReference type="OrthoDB" id="10025033at2759"/>
<evidence type="ECO:0000256" key="2">
    <source>
        <dbReference type="ARBA" id="ARBA00012552"/>
    </source>
</evidence>
<dbReference type="InterPro" id="IPR001650">
    <property type="entry name" value="Helicase_C-like"/>
</dbReference>
<dbReference type="EC" id="3.6.4.13" evidence="2"/>
<evidence type="ECO:0000256" key="6">
    <source>
        <dbReference type="ARBA" id="ARBA00022840"/>
    </source>
</evidence>
<dbReference type="GO" id="GO:0003724">
    <property type="term" value="F:RNA helicase activity"/>
    <property type="evidence" value="ECO:0007669"/>
    <property type="project" value="UniProtKB-EC"/>
</dbReference>
<dbReference type="PROSITE" id="PS51192">
    <property type="entry name" value="HELICASE_ATP_BIND_1"/>
    <property type="match status" value="1"/>
</dbReference>
<evidence type="ECO:0000256" key="4">
    <source>
        <dbReference type="ARBA" id="ARBA00022801"/>
    </source>
</evidence>
<dbReference type="InterPro" id="IPR027417">
    <property type="entry name" value="P-loop_NTPase"/>
</dbReference>
<dbReference type="GO" id="GO:0005730">
    <property type="term" value="C:nucleolus"/>
    <property type="evidence" value="ECO:0007669"/>
    <property type="project" value="TreeGrafter"/>
</dbReference>
<dbReference type="EMBL" id="CACRXK020000102">
    <property type="protein sequence ID" value="CAB3978298.1"/>
    <property type="molecule type" value="Genomic_DNA"/>
</dbReference>
<dbReference type="Gene3D" id="1.20.120.1080">
    <property type="match status" value="1"/>
</dbReference>
<dbReference type="Pfam" id="PF00270">
    <property type="entry name" value="DEAD"/>
    <property type="match status" value="1"/>
</dbReference>
<dbReference type="Pfam" id="PF00271">
    <property type="entry name" value="Helicase_C"/>
    <property type="match status" value="1"/>
</dbReference>
<accession>A0A7D9D6N8</accession>
<sequence length="1197" mass="134523">MGRLRKRHNWKARLVEDNNNKAEQKTEANNSNIVKSSSTVENDLVYGNALNGSNMLALPSKKAEKETRYLHLPTEKKHLSKKARKRLEKIVETKKKKSKRADVLKLLAQSSVSENEISQYSSASRLGQVNNSDLKRKLSGEVQESNIQPLVKRGRKKGKKERLRMKMKKLEEKEDVQVETSSGDDDNDDVASDNEKQDEVEALKNEMERQEKQEVEVDEKEKEIEKKSHVEEQNVSSGISFDSPHTKEGKVEQTISEQQTSGNSTDTSKHTEQSTIKTSLNSGNSAEITKGTAEETTNSLDVVATTAKPSVFVQVNRDPEIQTARLQLPILGEEQAVMEAIKENEIVLLVGETGSGKTTQVPQFLYEAGYALQGTIGITEPRRVAAVNMSQRVALEMSLPRSKVSYQIRYEGNTTSETCVKFMTDGVLLREVEKDFLLSNYSVIVIDEAHERSVYTDILIGLLSRIVLLRKKQGNVLKLIIMSATLRVEDFTNNTALFSPTPPVVKVESRQFPVTIHFNKRTPTDYVNETFRKVVKIHKTLPDGGILVFLTGQNEIHSLCRKLRNIFPYKNSLKPSDQENTSEKKAGINLDDYSMSSKTMVIDREMEDEDVGEAVIADDDSSSESECHDTQCFDDTNSSPMYVLPLYSLLSNEKQRKVFETPPDNARFCVVATNVAETSLTIPNIKYVVDAGMVKRRYYDKTTGVSSFKITWTSQASANQRAGRAGRVGPGHCYRLYSSAVFNNDFEEFTQPDILRRPVDDLVLQMKAINIDKVVNFPFPTPPESKVLETAEKLLIDLGALAPKKTRKGVITSIITSLGRTMTKFPVSPRYAKMLCLGHQNQCLQYVIVVVAALTVHEIFSSGGREGEDKKERISSITKLRRRWAGDGLSQLLGDFMVMLRAVGAAEFSGCSSKFCQSSGLRHKAMVEVRKLRVQLTNAVNGVNPDAQLYVDPKMKPPSPSQTKILRQIILSCFGENVARRMSAEDCANRQIKNAYECHLTEDPVFIHPTSALFTVLPEFIVFQEIVETTKLYVKGVAAVEPDWFALLVPQQCSFSKPLKDPAPRFDQTEGIVKCHINVSFGARVWCLPVQELEHPKCTDRYKLFARFLLEGHVVSKLASFSQNLLALPSTMVKTWSKLQPRTEILLRELVDGGVDDKASLLAMWKKDTNYLLKAYLQWIPESKHDAVMKIWPPVEL</sequence>
<dbReference type="InterPro" id="IPR002464">
    <property type="entry name" value="DNA/RNA_helicase_DEAH_CS"/>
</dbReference>
<dbReference type="Pfam" id="PF21010">
    <property type="entry name" value="HA2_C"/>
    <property type="match status" value="1"/>
</dbReference>
<evidence type="ECO:0000256" key="7">
    <source>
        <dbReference type="ARBA" id="ARBA00047984"/>
    </source>
</evidence>
<dbReference type="GO" id="GO:0016787">
    <property type="term" value="F:hydrolase activity"/>
    <property type="evidence" value="ECO:0007669"/>
    <property type="project" value="UniProtKB-KW"/>
</dbReference>
<dbReference type="SUPFAM" id="SSF52540">
    <property type="entry name" value="P-loop containing nucleoside triphosphate hydrolases"/>
    <property type="match status" value="1"/>
</dbReference>
<evidence type="ECO:0000256" key="8">
    <source>
        <dbReference type="SAM" id="MobiDB-lite"/>
    </source>
</evidence>
<dbReference type="CDD" id="cd17982">
    <property type="entry name" value="DEXHc_DHX37"/>
    <property type="match status" value="1"/>
</dbReference>
<reference evidence="9" key="1">
    <citation type="submission" date="2020-04" db="EMBL/GenBank/DDBJ databases">
        <authorList>
            <person name="Alioto T."/>
            <person name="Alioto T."/>
            <person name="Gomez Garrido J."/>
        </authorList>
    </citation>
    <scope>NUCLEOTIDE SEQUENCE</scope>
    <source>
        <strain evidence="9">A484AB</strain>
    </source>
</reference>
<dbReference type="PROSITE" id="PS00690">
    <property type="entry name" value="DEAH_ATP_HELICASE"/>
    <property type="match status" value="1"/>
</dbReference>
<dbReference type="PANTHER" id="PTHR18934:SF99">
    <property type="entry name" value="ATP-DEPENDENT RNA HELICASE DHX37-RELATED"/>
    <property type="match status" value="1"/>
</dbReference>
<dbReference type="PANTHER" id="PTHR18934">
    <property type="entry name" value="ATP-DEPENDENT RNA HELICASE"/>
    <property type="match status" value="1"/>
</dbReference>
<keyword evidence="5 9" id="KW-0347">Helicase</keyword>
<dbReference type="InterPro" id="IPR048333">
    <property type="entry name" value="HA2_WH"/>
</dbReference>
<dbReference type="InterPro" id="IPR014001">
    <property type="entry name" value="Helicase_ATP-bd"/>
</dbReference>
<evidence type="ECO:0000256" key="1">
    <source>
        <dbReference type="ARBA" id="ARBA00008792"/>
    </source>
</evidence>
<dbReference type="Proteomes" id="UP001152795">
    <property type="component" value="Unassembled WGS sequence"/>
</dbReference>
<dbReference type="Pfam" id="PF23362">
    <property type="entry name" value="DHX37_C"/>
    <property type="match status" value="1"/>
</dbReference>
<organism evidence="9 10">
    <name type="scientific">Paramuricea clavata</name>
    <name type="common">Red gorgonian</name>
    <name type="synonym">Violescent sea-whip</name>
    <dbReference type="NCBI Taxonomy" id="317549"/>
    <lineage>
        <taxon>Eukaryota</taxon>
        <taxon>Metazoa</taxon>
        <taxon>Cnidaria</taxon>
        <taxon>Anthozoa</taxon>
        <taxon>Octocorallia</taxon>
        <taxon>Malacalcyonacea</taxon>
        <taxon>Plexauridae</taxon>
        <taxon>Paramuricea</taxon>
    </lineage>
</organism>
<dbReference type="InterPro" id="IPR011545">
    <property type="entry name" value="DEAD/DEAH_box_helicase_dom"/>
</dbReference>
<dbReference type="CDD" id="cd18791">
    <property type="entry name" value="SF2_C_RHA"/>
    <property type="match status" value="1"/>
</dbReference>
<feature type="compositionally biased region" description="Basic residues" evidence="8">
    <location>
        <begin position="152"/>
        <end position="167"/>
    </location>
</feature>
<keyword evidence="6" id="KW-0067">ATP-binding</keyword>
<feature type="compositionally biased region" description="Polar residues" evidence="8">
    <location>
        <begin position="253"/>
        <end position="266"/>
    </location>
</feature>
<protein>
    <recommendedName>
        <fullName evidence="2">RNA helicase</fullName>
        <ecNumber evidence="2">3.6.4.13</ecNumber>
    </recommendedName>
</protein>
<evidence type="ECO:0000313" key="10">
    <source>
        <dbReference type="Proteomes" id="UP001152795"/>
    </source>
</evidence>
<evidence type="ECO:0000313" key="9">
    <source>
        <dbReference type="EMBL" id="CAB3978298.1"/>
    </source>
</evidence>
<feature type="region of interest" description="Disordered" evidence="8">
    <location>
        <begin position="145"/>
        <end position="295"/>
    </location>
</feature>
<keyword evidence="3" id="KW-0547">Nucleotide-binding</keyword>
<proteinExistence type="inferred from homology"/>
<dbReference type="InterPro" id="IPR056371">
    <property type="entry name" value="DHX37-like_C"/>
</dbReference>
<dbReference type="InterPro" id="IPR011709">
    <property type="entry name" value="DEAD-box_helicase_OB_fold"/>
</dbReference>
<dbReference type="InterPro" id="IPR003593">
    <property type="entry name" value="AAA+_ATPase"/>
</dbReference>
<dbReference type="Pfam" id="PF07717">
    <property type="entry name" value="OB_NTP_bind"/>
    <property type="match status" value="1"/>
</dbReference>
<dbReference type="FunFam" id="3.40.50.300:FF:000637">
    <property type="entry name" value="ATP-dependent RNA helicase DHX37/DHR1"/>
    <property type="match status" value="1"/>
</dbReference>
<dbReference type="GO" id="GO:0003723">
    <property type="term" value="F:RNA binding"/>
    <property type="evidence" value="ECO:0007669"/>
    <property type="project" value="TreeGrafter"/>
</dbReference>
<evidence type="ECO:0000256" key="3">
    <source>
        <dbReference type="ARBA" id="ARBA00022741"/>
    </source>
</evidence>
<feature type="compositionally biased region" description="Polar residues" evidence="8">
    <location>
        <begin position="273"/>
        <end position="287"/>
    </location>
</feature>
<feature type="compositionally biased region" description="Basic and acidic residues" evidence="8">
    <location>
        <begin position="193"/>
        <end position="232"/>
    </location>
</feature>
<comment type="similarity">
    <text evidence="1">Belongs to the DEAD box helicase family. DEAH subfamily.</text>
</comment>
<feature type="compositionally biased region" description="Acidic residues" evidence="8">
    <location>
        <begin position="182"/>
        <end position="192"/>
    </location>
</feature>
<dbReference type="SMART" id="SM00490">
    <property type="entry name" value="HELICc"/>
    <property type="match status" value="1"/>
</dbReference>
<dbReference type="GO" id="GO:0000462">
    <property type="term" value="P:maturation of SSU-rRNA from tricistronic rRNA transcript (SSU-rRNA, 5.8S rRNA, LSU-rRNA)"/>
    <property type="evidence" value="ECO:0007669"/>
    <property type="project" value="TreeGrafter"/>
</dbReference>
<dbReference type="AlphaFoldDB" id="A0A7D9D6N8"/>
<dbReference type="SMART" id="SM00847">
    <property type="entry name" value="HA2"/>
    <property type="match status" value="1"/>
</dbReference>
<dbReference type="InterPro" id="IPR007502">
    <property type="entry name" value="Helicase-assoc_dom"/>
</dbReference>
<gene>
    <name evidence="9" type="ORF">PACLA_8A014664</name>
</gene>
<comment type="catalytic activity">
    <reaction evidence="7">
        <text>ATP + H2O = ADP + phosphate + H(+)</text>
        <dbReference type="Rhea" id="RHEA:13065"/>
        <dbReference type="ChEBI" id="CHEBI:15377"/>
        <dbReference type="ChEBI" id="CHEBI:15378"/>
        <dbReference type="ChEBI" id="CHEBI:30616"/>
        <dbReference type="ChEBI" id="CHEBI:43474"/>
        <dbReference type="ChEBI" id="CHEBI:456216"/>
        <dbReference type="EC" id="3.6.4.13"/>
    </reaction>
</comment>
<comment type="caution">
    <text evidence="9">The sequence shown here is derived from an EMBL/GenBank/DDBJ whole genome shotgun (WGS) entry which is preliminary data.</text>
</comment>
<keyword evidence="10" id="KW-1185">Reference proteome</keyword>